<feature type="domain" description="Retrovirus-related Pol polyprotein from transposon TNT 1-94-like beta-barrel" evidence="1">
    <location>
        <begin position="30"/>
        <end position="111"/>
    </location>
</feature>
<proteinExistence type="predicted"/>
<dbReference type="Pfam" id="PF22936">
    <property type="entry name" value="Pol_BBD"/>
    <property type="match status" value="1"/>
</dbReference>
<reference evidence="3" key="1">
    <citation type="journal article" date="2010" name="Genome Res.">
        <title>Population genomic sequencing of Coccidioides fungi reveals recent hybridization and transposon control.</title>
        <authorList>
            <person name="Neafsey D.E."/>
            <person name="Barker B.M."/>
            <person name="Sharpton T.J."/>
            <person name="Stajich J.E."/>
            <person name="Park D.J."/>
            <person name="Whiston E."/>
            <person name="Hung C.-Y."/>
            <person name="McMahan C."/>
            <person name="White J."/>
            <person name="Sykes S."/>
            <person name="Heiman D."/>
            <person name="Young S."/>
            <person name="Zeng Q."/>
            <person name="Abouelleil A."/>
            <person name="Aftuck L."/>
            <person name="Bessette D."/>
            <person name="Brown A."/>
            <person name="FitzGerald M."/>
            <person name="Lui A."/>
            <person name="Macdonald J.P."/>
            <person name="Priest M."/>
            <person name="Orbach M.J."/>
            <person name="Galgiani J.N."/>
            <person name="Kirkland T.N."/>
            <person name="Cole G.T."/>
            <person name="Birren B.W."/>
            <person name="Henn M.R."/>
            <person name="Taylor J.W."/>
            <person name="Rounsley S.D."/>
        </authorList>
    </citation>
    <scope>NUCLEOTIDE SEQUENCE [LARGE SCALE GENOMIC DNA]</scope>
    <source>
        <strain evidence="3">H538.4</strain>
    </source>
</reference>
<gene>
    <name evidence="2" type="ORF">CIHG_08868</name>
</gene>
<evidence type="ECO:0000313" key="2">
    <source>
        <dbReference type="EMBL" id="KMU91200.1"/>
    </source>
</evidence>
<dbReference type="AlphaFoldDB" id="A0A0J8S1F4"/>
<sequence>MEFKNSFTRMAFRSGLVASIFKKAVDPETWLIDTCCSYSICCNKAYFTSFNSTTEYWYRALNREIISIKSSGIVHVRYIIQDGIVNKIHIHAWYNLKLGTNLLFTNQLTEKLNLYFTEVDYTLQIQRNYKLVRYAKKSDSVTILKTEPLHQQEKAIQLTYTTIKLMLELLYRQLGHCAFSTTQKAAKDQEIKIEGQDTFYCKAYALERSKQQIF</sequence>
<name>A0A0J8S1F4_COCIT</name>
<dbReference type="EMBL" id="DS017032">
    <property type="protein sequence ID" value="KMU91200.1"/>
    <property type="molecule type" value="Genomic_DNA"/>
</dbReference>
<dbReference type="VEuPathDB" id="FungiDB:CIHG_08868"/>
<evidence type="ECO:0000259" key="1">
    <source>
        <dbReference type="Pfam" id="PF22936"/>
    </source>
</evidence>
<dbReference type="Proteomes" id="UP000054563">
    <property type="component" value="Unassembled WGS sequence"/>
</dbReference>
<accession>A0A0J8S1F4</accession>
<protein>
    <recommendedName>
        <fullName evidence="1">Retrovirus-related Pol polyprotein from transposon TNT 1-94-like beta-barrel domain-containing protein</fullName>
    </recommendedName>
</protein>
<evidence type="ECO:0000313" key="3">
    <source>
        <dbReference type="Proteomes" id="UP000054563"/>
    </source>
</evidence>
<dbReference type="InterPro" id="IPR054722">
    <property type="entry name" value="PolX-like_BBD"/>
</dbReference>
<organism evidence="2 3">
    <name type="scientific">Coccidioides immitis H538.4</name>
    <dbReference type="NCBI Taxonomy" id="396776"/>
    <lineage>
        <taxon>Eukaryota</taxon>
        <taxon>Fungi</taxon>
        <taxon>Dikarya</taxon>
        <taxon>Ascomycota</taxon>
        <taxon>Pezizomycotina</taxon>
        <taxon>Eurotiomycetes</taxon>
        <taxon>Eurotiomycetidae</taxon>
        <taxon>Onygenales</taxon>
        <taxon>Onygenaceae</taxon>
        <taxon>Coccidioides</taxon>
    </lineage>
</organism>